<dbReference type="GO" id="GO:0016747">
    <property type="term" value="F:acyltransferase activity, transferring groups other than amino-acyl groups"/>
    <property type="evidence" value="ECO:0007669"/>
    <property type="project" value="InterPro"/>
</dbReference>
<keyword evidence="4" id="KW-1185">Reference proteome</keyword>
<dbReference type="AlphaFoldDB" id="A0A418SGJ3"/>
<proteinExistence type="predicted"/>
<dbReference type="KEGG" id="palw:PSAL_030490"/>
<name>A0A418SGJ3_9RHOB</name>
<dbReference type="PANTHER" id="PTHR43072">
    <property type="entry name" value="N-ACETYLTRANSFERASE"/>
    <property type="match status" value="1"/>
</dbReference>
<gene>
    <name evidence="3" type="ORF">PSAL_030490</name>
</gene>
<evidence type="ECO:0000313" key="3">
    <source>
        <dbReference type="EMBL" id="QPM91794.1"/>
    </source>
</evidence>
<dbReference type="SUPFAM" id="SSF55729">
    <property type="entry name" value="Acyl-CoA N-acyltransferases (Nat)"/>
    <property type="match status" value="1"/>
</dbReference>
<dbReference type="EMBL" id="CP060436">
    <property type="protein sequence ID" value="QPM91794.1"/>
    <property type="molecule type" value="Genomic_DNA"/>
</dbReference>
<organism evidence="3 4">
    <name type="scientific">Pseudooceanicola algae</name>
    <dbReference type="NCBI Taxonomy" id="1537215"/>
    <lineage>
        <taxon>Bacteria</taxon>
        <taxon>Pseudomonadati</taxon>
        <taxon>Pseudomonadota</taxon>
        <taxon>Alphaproteobacteria</taxon>
        <taxon>Rhodobacterales</taxon>
        <taxon>Paracoccaceae</taxon>
        <taxon>Pseudooceanicola</taxon>
    </lineage>
</organism>
<keyword evidence="2" id="KW-0012">Acyltransferase</keyword>
<evidence type="ECO:0000313" key="4">
    <source>
        <dbReference type="Proteomes" id="UP000283786"/>
    </source>
</evidence>
<dbReference type="OrthoDB" id="7301318at2"/>
<dbReference type="PROSITE" id="PS51186">
    <property type="entry name" value="GNAT"/>
    <property type="match status" value="1"/>
</dbReference>
<dbReference type="CDD" id="cd04301">
    <property type="entry name" value="NAT_SF"/>
    <property type="match status" value="1"/>
</dbReference>
<dbReference type="PANTHER" id="PTHR43072:SF23">
    <property type="entry name" value="UPF0039 PROTEIN C11D3.02C"/>
    <property type="match status" value="1"/>
</dbReference>
<sequence>MITQAGDKTARLMDVVDGTWPAAEILRDGPWTLRRGAGGGKRVSAASTDRPVTDAQIDRAEAGLAAWGQPPLFRLTDRDLALDAALAARGYDVIDPVLAYLGTTADLAAQARSPDCGSMAIWKPLAIQQEIWAEGGIGAGRIAVMQRATGPRTTLLGRWRNSPAATAFVATTDGIAMLHALEVSPDLRGKGMGRAMMIDAAAWALQQGAAELSVVCTRANAAGNALYSRLGMALVGGYHYRQKG</sequence>
<protein>
    <submittedName>
        <fullName evidence="3">Uncharacterized protein</fullName>
    </submittedName>
</protein>
<keyword evidence="1" id="KW-0808">Transferase</keyword>
<dbReference type="Pfam" id="PF00583">
    <property type="entry name" value="Acetyltransf_1"/>
    <property type="match status" value="1"/>
</dbReference>
<dbReference type="InterPro" id="IPR016181">
    <property type="entry name" value="Acyl_CoA_acyltransferase"/>
</dbReference>
<reference evidence="3 4" key="1">
    <citation type="submission" date="2020-08" db="EMBL/GenBank/DDBJ databases">
        <title>Genome sequence of Rhodobacteraceae bacterium Lw-13e.</title>
        <authorList>
            <person name="Poehlein A."/>
            <person name="Wolter L."/>
            <person name="Daniel R."/>
            <person name="Brinkhoff T."/>
        </authorList>
    </citation>
    <scope>NUCLEOTIDE SEQUENCE [LARGE SCALE GENOMIC DNA]</scope>
    <source>
        <strain evidence="3 4">Lw-13e</strain>
    </source>
</reference>
<accession>A0A418SGJ3</accession>
<evidence type="ECO:0000256" key="1">
    <source>
        <dbReference type="ARBA" id="ARBA00022679"/>
    </source>
</evidence>
<dbReference type="InterPro" id="IPR000182">
    <property type="entry name" value="GNAT_dom"/>
</dbReference>
<dbReference type="Gene3D" id="3.40.630.30">
    <property type="match status" value="1"/>
</dbReference>
<dbReference type="RefSeq" id="WP_119839411.1">
    <property type="nucleotide sequence ID" value="NZ_CP060436.1"/>
</dbReference>
<evidence type="ECO:0000256" key="2">
    <source>
        <dbReference type="ARBA" id="ARBA00023315"/>
    </source>
</evidence>
<dbReference type="Proteomes" id="UP000283786">
    <property type="component" value="Chromosome"/>
</dbReference>